<dbReference type="EMBL" id="DRKP01000070">
    <property type="protein sequence ID" value="HEB96029.1"/>
    <property type="molecule type" value="Genomic_DNA"/>
</dbReference>
<accession>A0A831RNC5</accession>
<dbReference type="Pfam" id="PF02643">
    <property type="entry name" value="DUF192"/>
    <property type="match status" value="1"/>
</dbReference>
<gene>
    <name evidence="1" type="ORF">ENI96_06330</name>
</gene>
<dbReference type="InterPro" id="IPR038695">
    <property type="entry name" value="Saro_0823-like_sf"/>
</dbReference>
<protein>
    <submittedName>
        <fullName evidence="1">DUF192 domain-containing protein</fullName>
    </submittedName>
</protein>
<comment type="caution">
    <text evidence="1">The sequence shown here is derived from an EMBL/GenBank/DDBJ whole genome shotgun (WGS) entry which is preliminary data.</text>
</comment>
<organism evidence="1">
    <name type="scientific">Sedimenticola thiotaurini</name>
    <dbReference type="NCBI Taxonomy" id="1543721"/>
    <lineage>
        <taxon>Bacteria</taxon>
        <taxon>Pseudomonadati</taxon>
        <taxon>Pseudomonadota</taxon>
        <taxon>Gammaproteobacteria</taxon>
        <taxon>Chromatiales</taxon>
        <taxon>Sedimenticolaceae</taxon>
        <taxon>Sedimenticola</taxon>
    </lineage>
</organism>
<dbReference type="AlphaFoldDB" id="A0A831RNC5"/>
<sequence length="114" mass="12912">MELSITPEARREGLMGRTSLGADEGLLMVFPQEQTIEIWMLNMRIPLDVAFFDRDGVLLEWSSMEPDGGRRIYASPRPARYVLEMNRGWFGRHRLQPGARLQIADAGGDPVAPR</sequence>
<dbReference type="InterPro" id="IPR003795">
    <property type="entry name" value="DUF192"/>
</dbReference>
<reference evidence="1" key="1">
    <citation type="journal article" date="2020" name="mSystems">
        <title>Genome- and Community-Level Interaction Insights into Carbon Utilization and Element Cycling Functions of Hydrothermarchaeota in Hydrothermal Sediment.</title>
        <authorList>
            <person name="Zhou Z."/>
            <person name="Liu Y."/>
            <person name="Xu W."/>
            <person name="Pan J."/>
            <person name="Luo Z.H."/>
            <person name="Li M."/>
        </authorList>
    </citation>
    <scope>NUCLEOTIDE SEQUENCE [LARGE SCALE GENOMIC DNA]</scope>
    <source>
        <strain evidence="1">HyVt-443</strain>
    </source>
</reference>
<name>A0A831RNC5_9GAMM</name>
<proteinExistence type="predicted"/>
<dbReference type="PANTHER" id="PTHR37953">
    <property type="entry name" value="UPF0127 PROTEIN MJ1496"/>
    <property type="match status" value="1"/>
</dbReference>
<dbReference type="Proteomes" id="UP000886251">
    <property type="component" value="Unassembled WGS sequence"/>
</dbReference>
<evidence type="ECO:0000313" key="1">
    <source>
        <dbReference type="EMBL" id="HEB96029.1"/>
    </source>
</evidence>
<dbReference type="PANTHER" id="PTHR37953:SF1">
    <property type="entry name" value="UPF0127 PROTEIN MJ1496"/>
    <property type="match status" value="1"/>
</dbReference>
<dbReference type="Gene3D" id="2.60.120.1140">
    <property type="entry name" value="Protein of unknown function DUF192"/>
    <property type="match status" value="1"/>
</dbReference>